<dbReference type="RefSeq" id="YP_009162339.1">
    <property type="nucleotide sequence ID" value="NC_027705.1"/>
</dbReference>
<dbReference type="KEGG" id="vg:25395997"/>
<organism evidence="1 2">
    <name type="scientific">Equine adenovirus B serotype 2</name>
    <name type="common">EAdV-2</name>
    <name type="synonym">Equine adenovirus 2</name>
    <dbReference type="NCBI Taxonomy" id="67603"/>
    <lineage>
        <taxon>Viruses</taxon>
        <taxon>Varidnaviria</taxon>
        <taxon>Bamfordvirae</taxon>
        <taxon>Preplasmiviricota</taxon>
        <taxon>Polisuviricotina</taxon>
        <taxon>Pharingeaviricetes</taxon>
        <taxon>Rowavirales</taxon>
        <taxon>Adenoviridae</taxon>
        <taxon>Mastadenovirus</taxon>
        <taxon>Mastadenovirus equidae</taxon>
        <taxon>Equine mastadenovirus B</taxon>
    </lineage>
</organism>
<gene>
    <name evidence="1" type="primary">E3</name>
</gene>
<keyword evidence="2" id="KW-1185">Reference proteome</keyword>
<sequence length="120" mass="13992">MNNFHSFRARQQELLLRLSHEHKTTCERGRCFAKLGLVPTFFFNPALGEELVPDSYQEGHGLILHVPVYQRQKVKDDLPQTVIISALRREGQIKLTCKCHFPVVHDWLLNLLCHEFNKSI</sequence>
<organismHost>
    <name type="scientific">Equus caballus</name>
    <name type="common">Horse</name>
    <dbReference type="NCBI Taxonomy" id="9796"/>
</organismHost>
<accession>A0A0K1DBT2</accession>
<evidence type="ECO:0000313" key="1">
    <source>
        <dbReference type="EMBL" id="AKT26015.1"/>
    </source>
</evidence>
<evidence type="ECO:0000313" key="2">
    <source>
        <dbReference type="Proteomes" id="UP000102399"/>
    </source>
</evidence>
<dbReference type="GeneID" id="25395997"/>
<dbReference type="OrthoDB" id="12473at10239"/>
<reference evidence="1 2" key="1">
    <citation type="journal article" date="2015" name="Vet. Microbiol.">
        <title>Characterisation of the Equine adenovirus 2 genome.</title>
        <authorList>
            <person name="Giles C."/>
            <person name="Vanniasinkam T."/>
            <person name="Barton M."/>
            <person name="Mahony T.J."/>
        </authorList>
    </citation>
    <scope>NUCLEOTIDE SEQUENCE [LARGE SCALE GENOMIC DNA]</scope>
    <source>
        <strain evidence="1">EAdV2.385/75.9</strain>
    </source>
</reference>
<name>A0A0K1DBT2_ADEE2</name>
<protein>
    <submittedName>
        <fullName evidence="1">E3</fullName>
    </submittedName>
</protein>
<dbReference type="Proteomes" id="UP000102399">
    <property type="component" value="Segment"/>
</dbReference>
<dbReference type="EMBL" id="KT160425">
    <property type="protein sequence ID" value="AKT26015.1"/>
    <property type="molecule type" value="Genomic_DNA"/>
</dbReference>
<proteinExistence type="predicted"/>